<dbReference type="PANTHER" id="PTHR47197:SF3">
    <property type="entry name" value="DIHYDRO-HEME D1 DEHYDROGENASE"/>
    <property type="match status" value="1"/>
</dbReference>
<feature type="region of interest" description="Disordered" evidence="1">
    <location>
        <begin position="571"/>
        <end position="663"/>
    </location>
</feature>
<dbReference type="InterPro" id="IPR051200">
    <property type="entry name" value="Host-pathogen_enzymatic-act"/>
</dbReference>
<dbReference type="GO" id="GO:0005975">
    <property type="term" value="P:carbohydrate metabolic process"/>
    <property type="evidence" value="ECO:0007669"/>
    <property type="project" value="UniProtKB-ARBA"/>
</dbReference>
<dbReference type="Gene3D" id="2.130.10.10">
    <property type="entry name" value="YVTN repeat-like/Quinoprotein amine dehydrogenase"/>
    <property type="match status" value="2"/>
</dbReference>
<feature type="compositionally biased region" description="Pro residues" evidence="1">
    <location>
        <begin position="581"/>
        <end position="599"/>
    </location>
</feature>
<evidence type="ECO:0000313" key="4">
    <source>
        <dbReference type="EMBL" id="RLP76129.1"/>
    </source>
</evidence>
<dbReference type="InterPro" id="IPR013783">
    <property type="entry name" value="Ig-like_fold"/>
</dbReference>
<feature type="chain" id="PRO_5018198305" evidence="3">
    <location>
        <begin position="30"/>
        <end position="688"/>
    </location>
</feature>
<feature type="signal peptide" evidence="3">
    <location>
        <begin position="1"/>
        <end position="29"/>
    </location>
</feature>
<evidence type="ECO:0000313" key="5">
    <source>
        <dbReference type="Proteomes" id="UP000272503"/>
    </source>
</evidence>
<dbReference type="SUPFAM" id="SSF50969">
    <property type="entry name" value="YVTN repeat-like/Quinoprotein amine dehydrogenase"/>
    <property type="match status" value="1"/>
</dbReference>
<feature type="compositionally biased region" description="Polar residues" evidence="1">
    <location>
        <begin position="349"/>
        <end position="363"/>
    </location>
</feature>
<evidence type="ECO:0000256" key="1">
    <source>
        <dbReference type="SAM" id="MobiDB-lite"/>
    </source>
</evidence>
<dbReference type="InterPro" id="IPR011044">
    <property type="entry name" value="Quino_amine_DH_bsu"/>
</dbReference>
<protein>
    <submittedName>
        <fullName evidence="4">Uncharacterized protein</fullName>
    </submittedName>
</protein>
<dbReference type="InterPro" id="IPR015919">
    <property type="entry name" value="Cadherin-like_sf"/>
</dbReference>
<feature type="region of interest" description="Disordered" evidence="1">
    <location>
        <begin position="32"/>
        <end position="70"/>
    </location>
</feature>
<dbReference type="GO" id="GO:0016020">
    <property type="term" value="C:membrane"/>
    <property type="evidence" value="ECO:0007669"/>
    <property type="project" value="InterPro"/>
</dbReference>
<dbReference type="RefSeq" id="WP_121648413.1">
    <property type="nucleotide sequence ID" value="NZ_RCUX01000005.1"/>
</dbReference>
<dbReference type="PANTHER" id="PTHR47197">
    <property type="entry name" value="PROTEIN NIRF"/>
    <property type="match status" value="1"/>
</dbReference>
<reference evidence="4 5" key="1">
    <citation type="submission" date="2018-10" db="EMBL/GenBank/DDBJ databases">
        <authorList>
            <person name="Li J."/>
        </authorList>
    </citation>
    <scope>NUCLEOTIDE SEQUENCE [LARGE SCALE GENOMIC DNA]</scope>
    <source>
        <strain evidence="4 5">IF 016277</strain>
    </source>
</reference>
<feature type="compositionally biased region" description="Gly residues" evidence="1">
    <location>
        <begin position="647"/>
        <end position="663"/>
    </location>
</feature>
<keyword evidence="3" id="KW-0732">Signal</keyword>
<name>A0A3L7A728_9MICO</name>
<keyword evidence="2" id="KW-0812">Transmembrane</keyword>
<dbReference type="InterPro" id="IPR015943">
    <property type="entry name" value="WD40/YVTN_repeat-like_dom_sf"/>
</dbReference>
<feature type="transmembrane region" description="Helical" evidence="2">
    <location>
        <begin position="664"/>
        <end position="683"/>
    </location>
</feature>
<dbReference type="GO" id="GO:0005509">
    <property type="term" value="F:calcium ion binding"/>
    <property type="evidence" value="ECO:0007669"/>
    <property type="project" value="InterPro"/>
</dbReference>
<feature type="compositionally biased region" description="Pro residues" evidence="1">
    <location>
        <begin position="613"/>
        <end position="623"/>
    </location>
</feature>
<organism evidence="4 5">
    <name type="scientific">Mycetocola tolaasinivorans</name>
    <dbReference type="NCBI Taxonomy" id="76635"/>
    <lineage>
        <taxon>Bacteria</taxon>
        <taxon>Bacillati</taxon>
        <taxon>Actinomycetota</taxon>
        <taxon>Actinomycetes</taxon>
        <taxon>Micrococcales</taxon>
        <taxon>Microbacteriaceae</taxon>
        <taxon>Mycetocola</taxon>
    </lineage>
</organism>
<dbReference type="AlphaFoldDB" id="A0A3L7A728"/>
<keyword evidence="2" id="KW-0472">Membrane</keyword>
<dbReference type="OrthoDB" id="4991336at2"/>
<keyword evidence="2" id="KW-1133">Transmembrane helix</keyword>
<feature type="region of interest" description="Disordered" evidence="1">
    <location>
        <begin position="347"/>
        <end position="366"/>
    </location>
</feature>
<dbReference type="SUPFAM" id="SSF49313">
    <property type="entry name" value="Cadherin-like"/>
    <property type="match status" value="1"/>
</dbReference>
<evidence type="ECO:0000256" key="2">
    <source>
        <dbReference type="SAM" id="Phobius"/>
    </source>
</evidence>
<comment type="caution">
    <text evidence="4">The sequence shown here is derived from an EMBL/GenBank/DDBJ whole genome shotgun (WGS) entry which is preliminary data.</text>
</comment>
<keyword evidence="5" id="KW-1185">Reference proteome</keyword>
<gene>
    <name evidence="4" type="ORF">D9V32_08220</name>
</gene>
<accession>A0A3L7A728</accession>
<feature type="compositionally biased region" description="Low complexity" evidence="1">
    <location>
        <begin position="600"/>
        <end position="612"/>
    </location>
</feature>
<dbReference type="Gene3D" id="2.60.40.10">
    <property type="entry name" value="Immunoglobulins"/>
    <property type="match status" value="1"/>
</dbReference>
<proteinExistence type="predicted"/>
<dbReference type="Proteomes" id="UP000272503">
    <property type="component" value="Unassembled WGS sequence"/>
</dbReference>
<feature type="compositionally biased region" description="Low complexity" evidence="1">
    <location>
        <begin position="630"/>
        <end position="646"/>
    </location>
</feature>
<dbReference type="EMBL" id="RCUX01000005">
    <property type="protein sequence ID" value="RLP76129.1"/>
    <property type="molecule type" value="Genomic_DNA"/>
</dbReference>
<dbReference type="Pfam" id="PF05345">
    <property type="entry name" value="He_PIG"/>
    <property type="match status" value="1"/>
</dbReference>
<evidence type="ECO:0000256" key="3">
    <source>
        <dbReference type="SAM" id="SignalP"/>
    </source>
</evidence>
<sequence length="688" mass="70543">MKSRTFRRATAIGLGTLLTIGLTAGGAAAAQAALPPGKPGASESAPAKPLPDHNPNPVTAEGTVAPAPRTETPELVSDLGESIVIEDDVLPNYVAISPDGKLAYVAALDSPKLHIVDLAARKTVGSIPVGMGRGLSSITLSADGTRGVAVVDATPTTTAGVAVFDLTTRTVTAIHTNRIGWADYAELTRDGSSYYTVAVEGAINRVDTATGEVLATTKLPTNNSNFGILTDDESTFIVGRSGQGLTGAVYTTMDAKTLEVTLDLKTPDIWSYSGFYFDTNPAHLYVAEGGSRVSMFDPKTGEALQRISVGNTMSDVVASDALGRAYSPSMGWEMVMAADFTTGERSESYRTTPVGASSITENPVTGDLLTADRGYTGEEGSTVTLIKRPAVSDPQDVRIEAIDTEVTFSSAVTGVKRGNGGGVIWQRSSDGENWTDIPGAVGNNYTVTVTAENVRDSYRLRFHDDFWGISGASKPATAVGPAPVITLDGALPDGLENAEYEPVTVTATGQPDLVWSDSSVVDAAGLPAGLILDSATGVISGTPTTAGDYRVSVTVTDAFGTDTREFALSVLAEDTGIVEPTPTPSPEPSEKPSPSPEPSVEPSIEPSVKPSIDPTPVPTPEPSIEPSVDPSMSPTSGPSASSAPGSSGSGAGGSGGLARTGASVGGIGLIAGAGLALGTGFILRRRRA</sequence>